<keyword evidence="1" id="KW-0732">Signal</keyword>
<dbReference type="EMBL" id="KV448137">
    <property type="protein sequence ID" value="OAX43508.1"/>
    <property type="molecule type" value="Genomic_DNA"/>
</dbReference>
<keyword evidence="3" id="KW-1185">Reference proteome</keyword>
<proteinExistence type="predicted"/>
<evidence type="ECO:0008006" key="4">
    <source>
        <dbReference type="Google" id="ProtNLM"/>
    </source>
</evidence>
<reference evidence="2 3" key="1">
    <citation type="submission" date="2016-06" db="EMBL/GenBank/DDBJ databases">
        <title>Comparative genomics of the ectomycorrhizal sister species Rhizopogon vinicolor and Rhizopogon vesiculosus (Basidiomycota: Boletales) reveals a divergence of the mating type B locus.</title>
        <authorList>
            <consortium name="DOE Joint Genome Institute"/>
            <person name="Mujic A.B."/>
            <person name="Kuo A."/>
            <person name="Tritt A."/>
            <person name="Lipzen A."/>
            <person name="Chen C."/>
            <person name="Johnson J."/>
            <person name="Sharma A."/>
            <person name="Barry K."/>
            <person name="Grigoriev I.V."/>
            <person name="Spatafora J.W."/>
        </authorList>
    </citation>
    <scope>NUCLEOTIDE SEQUENCE [LARGE SCALE GENOMIC DNA]</scope>
    <source>
        <strain evidence="2 3">AM-OR11-026</strain>
    </source>
</reference>
<dbReference type="InParanoid" id="A0A1B7NF17"/>
<organism evidence="2 3">
    <name type="scientific">Rhizopogon vinicolor AM-OR11-026</name>
    <dbReference type="NCBI Taxonomy" id="1314800"/>
    <lineage>
        <taxon>Eukaryota</taxon>
        <taxon>Fungi</taxon>
        <taxon>Dikarya</taxon>
        <taxon>Basidiomycota</taxon>
        <taxon>Agaricomycotina</taxon>
        <taxon>Agaricomycetes</taxon>
        <taxon>Agaricomycetidae</taxon>
        <taxon>Boletales</taxon>
        <taxon>Suillineae</taxon>
        <taxon>Rhizopogonaceae</taxon>
        <taxon>Rhizopogon</taxon>
    </lineage>
</organism>
<feature type="chain" id="PRO_5008597977" description="Secreted protein" evidence="1">
    <location>
        <begin position="20"/>
        <end position="74"/>
    </location>
</feature>
<evidence type="ECO:0000256" key="1">
    <source>
        <dbReference type="SAM" id="SignalP"/>
    </source>
</evidence>
<dbReference type="Proteomes" id="UP000092154">
    <property type="component" value="Unassembled WGS sequence"/>
</dbReference>
<evidence type="ECO:0000313" key="3">
    <source>
        <dbReference type="Proteomes" id="UP000092154"/>
    </source>
</evidence>
<name>A0A1B7NF17_9AGAM</name>
<sequence>MCLYILVLNLLVGFQNVWPQPTSAFIITKSLVSTTNIPDFYRSCLIPSRETLADFSIRREYFPPEQTANLPRPT</sequence>
<gene>
    <name evidence="2" type="ORF">K503DRAFT_142121</name>
</gene>
<accession>A0A1B7NF17</accession>
<feature type="signal peptide" evidence="1">
    <location>
        <begin position="1"/>
        <end position="19"/>
    </location>
</feature>
<protein>
    <recommendedName>
        <fullName evidence="4">Secreted protein</fullName>
    </recommendedName>
</protein>
<dbReference type="AlphaFoldDB" id="A0A1B7NF17"/>
<evidence type="ECO:0000313" key="2">
    <source>
        <dbReference type="EMBL" id="OAX43508.1"/>
    </source>
</evidence>